<proteinExistence type="inferred from homology"/>
<evidence type="ECO:0000256" key="5">
    <source>
        <dbReference type="ARBA" id="ARBA00022833"/>
    </source>
</evidence>
<dbReference type="GeneID" id="109081007"/>
<dbReference type="PROSITE" id="PS51522">
    <property type="entry name" value="ZF_NANOS"/>
    <property type="match status" value="1"/>
</dbReference>
<protein>
    <submittedName>
        <fullName evidence="11">Nanos homolog 3-like</fullName>
    </submittedName>
</protein>
<dbReference type="RefSeq" id="XP_042588013.1">
    <property type="nucleotide sequence ID" value="XM_042732079.1"/>
</dbReference>
<dbReference type="OrthoDB" id="5864971at2759"/>
<evidence type="ECO:0000259" key="10">
    <source>
        <dbReference type="PROSITE" id="PS51522"/>
    </source>
</evidence>
<keyword evidence="4 8" id="KW-0863">Zinc-finger</keyword>
<dbReference type="InterPro" id="IPR008705">
    <property type="entry name" value="Nanos/Xcar2"/>
</dbReference>
<accession>A0A9Q9WR25</accession>
<name>A0A9Q9WR25_CYPCA</name>
<evidence type="ECO:0000313" key="11">
    <source>
        <dbReference type="RefSeq" id="XP_042588013.1"/>
    </source>
</evidence>
<evidence type="ECO:0000256" key="9">
    <source>
        <dbReference type="SAM" id="MobiDB-lite"/>
    </source>
</evidence>
<dbReference type="PANTHER" id="PTHR12887">
    <property type="entry name" value="NANOS PROTEIN"/>
    <property type="match status" value="1"/>
</dbReference>
<dbReference type="Pfam" id="PF05741">
    <property type="entry name" value="zf-nanos"/>
    <property type="match status" value="1"/>
</dbReference>
<dbReference type="AlphaFoldDB" id="A0A9Q9WR25"/>
<comment type="subcellular location">
    <subcellularLocation>
        <location evidence="1">Cytoplasm</location>
        <location evidence="1">Perinuclear region</location>
    </subcellularLocation>
</comment>
<evidence type="ECO:0000256" key="4">
    <source>
        <dbReference type="ARBA" id="ARBA00022771"/>
    </source>
</evidence>
<evidence type="ECO:0000256" key="2">
    <source>
        <dbReference type="ARBA" id="ARBA00022490"/>
    </source>
</evidence>
<comment type="similarity">
    <text evidence="8">Belongs to the nanos family.</text>
</comment>
<evidence type="ECO:0000256" key="7">
    <source>
        <dbReference type="ARBA" id="ARBA00022884"/>
    </source>
</evidence>
<feature type="compositionally biased region" description="Basic and acidic residues" evidence="9">
    <location>
        <begin position="72"/>
        <end position="81"/>
    </location>
</feature>
<dbReference type="InterPro" id="IPR024161">
    <property type="entry name" value="Znf_nanos-typ"/>
</dbReference>
<organism evidence="11">
    <name type="scientific">Cyprinus carpio</name>
    <name type="common">Common carp</name>
    <dbReference type="NCBI Taxonomy" id="7962"/>
    <lineage>
        <taxon>Eukaryota</taxon>
        <taxon>Metazoa</taxon>
        <taxon>Chordata</taxon>
        <taxon>Craniata</taxon>
        <taxon>Vertebrata</taxon>
        <taxon>Euteleostomi</taxon>
        <taxon>Actinopterygii</taxon>
        <taxon>Neopterygii</taxon>
        <taxon>Teleostei</taxon>
        <taxon>Ostariophysi</taxon>
        <taxon>Cypriniformes</taxon>
        <taxon>Cyprinidae</taxon>
        <taxon>Cyprininae</taxon>
        <taxon>Cyprinus</taxon>
    </lineage>
</organism>
<keyword evidence="6 8" id="KW-0810">Translation regulation</keyword>
<keyword evidence="3" id="KW-0479">Metal-binding</keyword>
<dbReference type="KEGG" id="ccar:109081007"/>
<keyword evidence="2" id="KW-0963">Cytoplasm</keyword>
<evidence type="ECO:0000256" key="6">
    <source>
        <dbReference type="ARBA" id="ARBA00022845"/>
    </source>
</evidence>
<dbReference type="GO" id="GO:0060293">
    <property type="term" value="C:germ plasm"/>
    <property type="evidence" value="ECO:0007669"/>
    <property type="project" value="UniProtKB-ARBA"/>
</dbReference>
<dbReference type="GO" id="GO:0048471">
    <property type="term" value="C:perinuclear region of cytoplasm"/>
    <property type="evidence" value="ECO:0007669"/>
    <property type="project" value="UniProtKB-SubCell"/>
</dbReference>
<evidence type="ECO:0000256" key="1">
    <source>
        <dbReference type="ARBA" id="ARBA00004556"/>
    </source>
</evidence>
<gene>
    <name evidence="11" type="primary">LOC109081007</name>
</gene>
<dbReference type="GO" id="GO:0003723">
    <property type="term" value="F:RNA binding"/>
    <property type="evidence" value="ECO:0007669"/>
    <property type="project" value="UniProtKB-UniRule"/>
</dbReference>
<evidence type="ECO:0000256" key="3">
    <source>
        <dbReference type="ARBA" id="ARBA00022723"/>
    </source>
</evidence>
<keyword evidence="5" id="KW-0862">Zinc</keyword>
<feature type="domain" description="Nanos-type" evidence="10">
    <location>
        <begin position="91"/>
        <end position="145"/>
    </location>
</feature>
<dbReference type="GO" id="GO:0006417">
    <property type="term" value="P:regulation of translation"/>
    <property type="evidence" value="ECO:0007669"/>
    <property type="project" value="UniProtKB-UniRule"/>
</dbReference>
<sequence length="164" mass="18241">MPFSLLRHILSAHVSLESRTQDFQPWKDYMGLADIIRDMQRPAEQPDAADDTAAAFLKSPGGPTRRYGTLSTDKRDPERGKSTSSSPSEKLCGFCKRNGESEAVFTSHDLKDHAGAVICPYLNQYVCPICGATGAKAHTMRFCPLKDKTYSSVYVKSTWRTGRF</sequence>
<evidence type="ECO:0000256" key="8">
    <source>
        <dbReference type="PROSITE-ProRule" id="PRU00855"/>
    </source>
</evidence>
<keyword evidence="7 8" id="KW-0694">RNA-binding</keyword>
<dbReference type="GO" id="GO:0008270">
    <property type="term" value="F:zinc ion binding"/>
    <property type="evidence" value="ECO:0007669"/>
    <property type="project" value="UniProtKB-KW"/>
</dbReference>
<dbReference type="Proteomes" id="UP001155660">
    <property type="component" value="Chromosome B10"/>
</dbReference>
<dbReference type="FunFam" id="4.10.60.30:FF:000001">
    <property type="entry name" value="nanos homolog 3"/>
    <property type="match status" value="1"/>
</dbReference>
<reference evidence="11" key="1">
    <citation type="submission" date="2025-08" db="UniProtKB">
        <authorList>
            <consortium name="RefSeq"/>
        </authorList>
    </citation>
    <scope>IDENTIFICATION</scope>
    <source>
        <tissue evidence="11">Muscle</tissue>
    </source>
</reference>
<feature type="region of interest" description="Disordered" evidence="9">
    <location>
        <begin position="54"/>
        <end position="89"/>
    </location>
</feature>